<proteinExistence type="predicted"/>
<sequence length="117" mass="13936">MDKLKKLYEKYLSELLTESKEKLESLPEWKLDQYSSNFSSKSKAEKIKHIQEKFLLNDIIYSTLINDLKQFEKPNFQPVNLEVLSIDDRLLEANGYLKEKKEKIYSFVSEVQKLIQE</sequence>
<dbReference type="AlphaFoldDB" id="A0A1M4V5T4"/>
<gene>
    <name evidence="1" type="ORF">SAMN03080594_101853</name>
</gene>
<dbReference type="Proteomes" id="UP000184406">
    <property type="component" value="Unassembled WGS sequence"/>
</dbReference>
<name>A0A1M4V5T4_9FLAO</name>
<dbReference type="EMBL" id="FQUX01000001">
    <property type="protein sequence ID" value="SHE64346.1"/>
    <property type="molecule type" value="Genomic_DNA"/>
</dbReference>
<reference evidence="2" key="1">
    <citation type="submission" date="2016-11" db="EMBL/GenBank/DDBJ databases">
        <authorList>
            <person name="Varghese N."/>
            <person name="Submissions S."/>
        </authorList>
    </citation>
    <scope>NUCLEOTIDE SEQUENCE [LARGE SCALE GENOMIC DNA]</scope>
    <source>
        <strain evidence="2">DSM 17539</strain>
    </source>
</reference>
<organism evidence="1 2">
    <name type="scientific">Arenibacter palladensis</name>
    <dbReference type="NCBI Taxonomy" id="237373"/>
    <lineage>
        <taxon>Bacteria</taxon>
        <taxon>Pseudomonadati</taxon>
        <taxon>Bacteroidota</taxon>
        <taxon>Flavobacteriia</taxon>
        <taxon>Flavobacteriales</taxon>
        <taxon>Flavobacteriaceae</taxon>
        <taxon>Arenibacter</taxon>
    </lineage>
</organism>
<dbReference type="OrthoDB" id="9856676at2"/>
<dbReference type="RefSeq" id="WP_072860439.1">
    <property type="nucleotide sequence ID" value="NZ_FQUX01000001.1"/>
</dbReference>
<evidence type="ECO:0000313" key="2">
    <source>
        <dbReference type="Proteomes" id="UP000184406"/>
    </source>
</evidence>
<keyword evidence="2" id="KW-1185">Reference proteome</keyword>
<evidence type="ECO:0000313" key="1">
    <source>
        <dbReference type="EMBL" id="SHE64346.1"/>
    </source>
</evidence>
<accession>A0A1M4V5T4</accession>
<protein>
    <submittedName>
        <fullName evidence="1">Uncharacterized protein</fullName>
    </submittedName>
</protein>